<evidence type="ECO:0000256" key="1">
    <source>
        <dbReference type="SAM" id="Phobius"/>
    </source>
</evidence>
<dbReference type="RefSeq" id="WP_155512756.1">
    <property type="nucleotide sequence ID" value="NZ_CZAU01000002.1"/>
</dbReference>
<evidence type="ECO:0000313" key="3">
    <source>
        <dbReference type="Proteomes" id="UP000095564"/>
    </source>
</evidence>
<proteinExistence type="predicted"/>
<sequence length="49" mass="5881">MIARIAIFLFLIMMIVINFASYKYIRLRPFTTIYPEIVQAYLKHQEGNE</sequence>
<dbReference type="EMBL" id="CZAU01000002">
    <property type="protein sequence ID" value="CUO96976.1"/>
    <property type="molecule type" value="Genomic_DNA"/>
</dbReference>
<feature type="transmembrane region" description="Helical" evidence="1">
    <location>
        <begin position="6"/>
        <end position="25"/>
    </location>
</feature>
<name>A0A174JFI4_ANAHA</name>
<gene>
    <name evidence="2" type="ORF">ERS852520_00300</name>
</gene>
<evidence type="ECO:0000313" key="2">
    <source>
        <dbReference type="EMBL" id="CUO96976.1"/>
    </source>
</evidence>
<keyword evidence="1" id="KW-0472">Membrane</keyword>
<dbReference type="AlphaFoldDB" id="A0A174JFI4"/>
<keyword evidence="1" id="KW-1133">Transmembrane helix</keyword>
<organism evidence="2 3">
    <name type="scientific">Anaerostipes hadrus</name>
    <dbReference type="NCBI Taxonomy" id="649756"/>
    <lineage>
        <taxon>Bacteria</taxon>
        <taxon>Bacillati</taxon>
        <taxon>Bacillota</taxon>
        <taxon>Clostridia</taxon>
        <taxon>Lachnospirales</taxon>
        <taxon>Lachnospiraceae</taxon>
        <taxon>Anaerostipes</taxon>
    </lineage>
</organism>
<dbReference type="Proteomes" id="UP000095564">
    <property type="component" value="Unassembled WGS sequence"/>
</dbReference>
<accession>A0A174JFI4</accession>
<keyword evidence="1" id="KW-0812">Transmembrane</keyword>
<reference evidence="2 3" key="1">
    <citation type="submission" date="2015-09" db="EMBL/GenBank/DDBJ databases">
        <authorList>
            <consortium name="Pathogen Informatics"/>
        </authorList>
    </citation>
    <scope>NUCLEOTIDE SEQUENCE [LARGE SCALE GENOMIC DNA]</scope>
    <source>
        <strain evidence="2 3">2789STDY5834908</strain>
    </source>
</reference>
<protein>
    <submittedName>
        <fullName evidence="2">Uncharacterized protein</fullName>
    </submittedName>
</protein>